<feature type="domain" description="Dihydroprymidine dehydrogenase" evidence="7">
    <location>
        <begin position="24"/>
        <end position="133"/>
    </location>
</feature>
<dbReference type="RefSeq" id="WP_342200458.1">
    <property type="nucleotide sequence ID" value="NZ_JBCATE010000001.1"/>
</dbReference>
<organism evidence="8 9">
    <name type="scientific">Shewanella mangrovisoli</name>
    <dbReference type="NCBI Taxonomy" id="2864211"/>
    <lineage>
        <taxon>Bacteria</taxon>
        <taxon>Pseudomonadati</taxon>
        <taxon>Pseudomonadota</taxon>
        <taxon>Gammaproteobacteria</taxon>
        <taxon>Alteromonadales</taxon>
        <taxon>Shewanellaceae</taxon>
        <taxon>Shewanella</taxon>
    </lineage>
</organism>
<dbReference type="PANTHER" id="PTHR42783">
    <property type="entry name" value="GLUTAMATE SYNTHASE [NADPH] SMALL CHAIN"/>
    <property type="match status" value="1"/>
</dbReference>
<evidence type="ECO:0000256" key="1">
    <source>
        <dbReference type="ARBA" id="ARBA00022485"/>
    </source>
</evidence>
<comment type="caution">
    <text evidence="8">The sequence shown here is derived from an EMBL/GenBank/DDBJ whole genome shotgun (WGS) entry which is preliminary data.</text>
</comment>
<accession>A0ABV4VDF8</accession>
<dbReference type="Proteomes" id="UP001576708">
    <property type="component" value="Unassembled WGS sequence"/>
</dbReference>
<evidence type="ECO:0000313" key="8">
    <source>
        <dbReference type="EMBL" id="MFB2618304.1"/>
    </source>
</evidence>
<feature type="domain" description="FAD/NAD(P)-binding" evidence="6">
    <location>
        <begin position="147"/>
        <end position="456"/>
    </location>
</feature>
<dbReference type="Pfam" id="PF07992">
    <property type="entry name" value="Pyr_redox_2"/>
    <property type="match status" value="1"/>
</dbReference>
<sequence>MSNDFQFIEVGRKDPTKHPAAKRSTQFIEIYQPFAQAQVTEQADRCLDCGNPYCEWKCPLHNYIPNWLKLAQQGRIMEAADLVHETNTLPEICGRVCPQDRLCEGACTLNADFGAVTIGNVEKYITDTAIAQGWRPDMSKVTPRKEKVAIVGAGPAGLGCADILARNGVKAVVFDKYPQIGGLLTYGIPSFKLDKAVMATRRTVLEGMGIEFKLGVTVGKDIAFNQLLEEYDAVFLGMGTYTAMKAGLEGEDAQGVYQALPYLIGNTHHLMGSSNPDTPYLNLAGKRVVVLGGGDTAMDCVRTAVRQGASSVICAYRRDEANMPGSRREVQNAREEGVNFLFNRQPVAIKTQDGKVVGVECVETQMGKADASGRQRAEAIEGSEQLLDADAVIIAFGFQPSPAPWFADYGIELDQWGRVKASKQADNPFQTTNPKVFAGGDMVRGSDLVVTAIAEGRDAAQGILNYLD</sequence>
<dbReference type="PRINTS" id="PR00419">
    <property type="entry name" value="ADXRDTASE"/>
</dbReference>
<dbReference type="PANTHER" id="PTHR42783:SF3">
    <property type="entry name" value="GLUTAMATE SYNTHASE [NADPH] SMALL CHAIN-RELATED"/>
    <property type="match status" value="1"/>
</dbReference>
<keyword evidence="1" id="KW-0004">4Fe-4S</keyword>
<keyword evidence="5" id="KW-0411">Iron-sulfur</keyword>
<dbReference type="InterPro" id="IPR028261">
    <property type="entry name" value="DPD_II"/>
</dbReference>
<dbReference type="Pfam" id="PF14691">
    <property type="entry name" value="Fer4_20"/>
    <property type="match status" value="1"/>
</dbReference>
<keyword evidence="4" id="KW-0408">Iron</keyword>
<evidence type="ECO:0000256" key="2">
    <source>
        <dbReference type="ARBA" id="ARBA00022723"/>
    </source>
</evidence>
<dbReference type="SUPFAM" id="SSF46548">
    <property type="entry name" value="alpha-helical ferredoxin"/>
    <property type="match status" value="1"/>
</dbReference>
<dbReference type="InterPro" id="IPR009051">
    <property type="entry name" value="Helical_ferredxn"/>
</dbReference>
<keyword evidence="2" id="KW-0479">Metal-binding</keyword>
<keyword evidence="9" id="KW-1185">Reference proteome</keyword>
<dbReference type="SUPFAM" id="SSF51971">
    <property type="entry name" value="Nucleotide-binding domain"/>
    <property type="match status" value="1"/>
</dbReference>
<evidence type="ECO:0000259" key="6">
    <source>
        <dbReference type="Pfam" id="PF07992"/>
    </source>
</evidence>
<reference evidence="8 9" key="1">
    <citation type="submission" date="2024-09" db="EMBL/GenBank/DDBJ databases">
        <authorList>
            <person name="Zhang Y."/>
        </authorList>
    </citation>
    <scope>NUCLEOTIDE SEQUENCE [LARGE SCALE GENOMIC DNA]</scope>
    <source>
        <strain evidence="8 9">ZJ318</strain>
    </source>
</reference>
<keyword evidence="3" id="KW-0560">Oxidoreductase</keyword>
<dbReference type="InterPro" id="IPR006006">
    <property type="entry name" value="GltD-like"/>
</dbReference>
<dbReference type="Gene3D" id="3.50.50.60">
    <property type="entry name" value="FAD/NAD(P)-binding domain"/>
    <property type="match status" value="2"/>
</dbReference>
<protein>
    <submittedName>
        <fullName evidence="8">FAD-dependent oxidoreductase</fullName>
    </submittedName>
</protein>
<dbReference type="InterPro" id="IPR036188">
    <property type="entry name" value="FAD/NAD-bd_sf"/>
</dbReference>
<evidence type="ECO:0000256" key="3">
    <source>
        <dbReference type="ARBA" id="ARBA00023002"/>
    </source>
</evidence>
<dbReference type="NCBIfam" id="TIGR01318">
    <property type="entry name" value="gltD_gamma_fam"/>
    <property type="match status" value="1"/>
</dbReference>
<evidence type="ECO:0000256" key="4">
    <source>
        <dbReference type="ARBA" id="ARBA00023004"/>
    </source>
</evidence>
<dbReference type="Gene3D" id="1.10.1060.10">
    <property type="entry name" value="Alpha-helical ferredoxin"/>
    <property type="match status" value="1"/>
</dbReference>
<dbReference type="InterPro" id="IPR023753">
    <property type="entry name" value="FAD/NAD-binding_dom"/>
</dbReference>
<name>A0ABV4VDF8_9GAMM</name>
<proteinExistence type="predicted"/>
<evidence type="ECO:0000313" key="9">
    <source>
        <dbReference type="Proteomes" id="UP001576708"/>
    </source>
</evidence>
<dbReference type="EMBL" id="JBHFGU010000001">
    <property type="protein sequence ID" value="MFB2618304.1"/>
    <property type="molecule type" value="Genomic_DNA"/>
</dbReference>
<evidence type="ECO:0000256" key="5">
    <source>
        <dbReference type="ARBA" id="ARBA00023014"/>
    </source>
</evidence>
<gene>
    <name evidence="8" type="ORF">ACE02W_00585</name>
</gene>
<evidence type="ECO:0000259" key="7">
    <source>
        <dbReference type="Pfam" id="PF14691"/>
    </source>
</evidence>